<feature type="compositionally biased region" description="Basic and acidic residues" evidence="11">
    <location>
        <begin position="517"/>
        <end position="532"/>
    </location>
</feature>
<dbReference type="GO" id="GO:0016428">
    <property type="term" value="F:tRNA (cytidine-5-)-methyltransferase activity"/>
    <property type="evidence" value="ECO:0007669"/>
    <property type="project" value="InterPro"/>
</dbReference>
<evidence type="ECO:0000256" key="9">
    <source>
        <dbReference type="ARBA" id="ARBA00023242"/>
    </source>
</evidence>
<feature type="active site" description="Nucleophile" evidence="10">
    <location>
        <position position="333"/>
    </location>
</feature>
<dbReference type="EC" id="2.1.1.203" evidence="2"/>
<dbReference type="GO" id="GO:0000049">
    <property type="term" value="F:tRNA binding"/>
    <property type="evidence" value="ECO:0007669"/>
    <property type="project" value="UniProtKB-KW"/>
</dbReference>
<evidence type="ECO:0000313" key="13">
    <source>
        <dbReference type="EMBL" id="KAK3603916.1"/>
    </source>
</evidence>
<dbReference type="InterPro" id="IPR023270">
    <property type="entry name" value="RCMT_NCL1"/>
</dbReference>
<dbReference type="InterPro" id="IPR029063">
    <property type="entry name" value="SAM-dependent_MTases_sf"/>
</dbReference>
<comment type="similarity">
    <text evidence="10">Belongs to the class I-like SAM-binding methyltransferase superfamily. RsmB/NOP family.</text>
</comment>
<evidence type="ECO:0000256" key="1">
    <source>
        <dbReference type="ARBA" id="ARBA00004123"/>
    </source>
</evidence>
<protein>
    <recommendedName>
        <fullName evidence="2">tRNA (cytosine(34)-C(5))-methyltransferase</fullName>
        <ecNumber evidence="2">2.1.1.203</ecNumber>
    </recommendedName>
</protein>
<keyword evidence="6 10" id="KW-0949">S-adenosyl-L-methionine</keyword>
<dbReference type="PANTHER" id="PTHR22808:SF1">
    <property type="entry name" value="RNA CYTOSINE-C(5)-METHYLTRANSFERASE NSUN2-RELATED"/>
    <property type="match status" value="1"/>
</dbReference>
<dbReference type="Pfam" id="PF25376">
    <property type="entry name" value="Pre-PUA_NSUN2"/>
    <property type="match status" value="1"/>
</dbReference>
<evidence type="ECO:0000256" key="4">
    <source>
        <dbReference type="ARBA" id="ARBA00022603"/>
    </source>
</evidence>
<dbReference type="GO" id="GO:0005737">
    <property type="term" value="C:cytoplasm"/>
    <property type="evidence" value="ECO:0007669"/>
    <property type="project" value="TreeGrafter"/>
</dbReference>
<evidence type="ECO:0000256" key="10">
    <source>
        <dbReference type="PROSITE-ProRule" id="PRU01023"/>
    </source>
</evidence>
<dbReference type="InterPro" id="IPR057286">
    <property type="entry name" value="PUA_NSUN2"/>
</dbReference>
<keyword evidence="14" id="KW-1185">Reference proteome</keyword>
<dbReference type="PROSITE" id="PS51686">
    <property type="entry name" value="SAM_MT_RSMB_NOP"/>
    <property type="match status" value="1"/>
</dbReference>
<gene>
    <name evidence="13" type="ORF">CHS0354_042928</name>
</gene>
<keyword evidence="9" id="KW-0539">Nucleus</keyword>
<feature type="compositionally biased region" description="Low complexity" evidence="11">
    <location>
        <begin position="474"/>
        <end position="484"/>
    </location>
</feature>
<dbReference type="CDD" id="cd02440">
    <property type="entry name" value="AdoMet_MTases"/>
    <property type="match status" value="1"/>
</dbReference>
<organism evidence="13 14">
    <name type="scientific">Potamilus streckersoni</name>
    <dbReference type="NCBI Taxonomy" id="2493646"/>
    <lineage>
        <taxon>Eukaryota</taxon>
        <taxon>Metazoa</taxon>
        <taxon>Spiralia</taxon>
        <taxon>Lophotrochozoa</taxon>
        <taxon>Mollusca</taxon>
        <taxon>Bivalvia</taxon>
        <taxon>Autobranchia</taxon>
        <taxon>Heteroconchia</taxon>
        <taxon>Palaeoheterodonta</taxon>
        <taxon>Unionida</taxon>
        <taxon>Unionoidea</taxon>
        <taxon>Unionidae</taxon>
        <taxon>Ambleminae</taxon>
        <taxon>Lampsilini</taxon>
        <taxon>Potamilus</taxon>
    </lineage>
</organism>
<dbReference type="PANTHER" id="PTHR22808">
    <property type="entry name" value="NCL1 YEAST -RELATED NOL1/NOP2/FMU SUN DOMAIN-CONTAINING"/>
    <property type="match status" value="1"/>
</dbReference>
<dbReference type="SUPFAM" id="SSF53335">
    <property type="entry name" value="S-adenosyl-L-methionine-dependent methyltransferases"/>
    <property type="match status" value="1"/>
</dbReference>
<dbReference type="PRINTS" id="PR02011">
    <property type="entry name" value="RCMTNCL1"/>
</dbReference>
<proteinExistence type="inferred from homology"/>
<evidence type="ECO:0000259" key="12">
    <source>
        <dbReference type="PROSITE" id="PS51686"/>
    </source>
</evidence>
<dbReference type="InterPro" id="IPR057285">
    <property type="entry name" value="Pre-PUA_NSUN2"/>
</dbReference>
<dbReference type="Pfam" id="PF25378">
    <property type="entry name" value="PUA_NSUN2"/>
    <property type="match status" value="1"/>
</dbReference>
<dbReference type="InterPro" id="IPR049560">
    <property type="entry name" value="MeTrfase_RsmB-F_NOP2_cat"/>
</dbReference>
<keyword evidence="3" id="KW-0820">tRNA-binding</keyword>
<accession>A0AAE0W730</accession>
<evidence type="ECO:0000256" key="11">
    <source>
        <dbReference type="SAM" id="MobiDB-lite"/>
    </source>
</evidence>
<evidence type="ECO:0000256" key="2">
    <source>
        <dbReference type="ARBA" id="ARBA00012629"/>
    </source>
</evidence>
<evidence type="ECO:0000256" key="5">
    <source>
        <dbReference type="ARBA" id="ARBA00022679"/>
    </source>
</evidence>
<dbReference type="EMBL" id="JAEAOA010002358">
    <property type="protein sequence ID" value="KAK3603916.1"/>
    <property type="molecule type" value="Genomic_DNA"/>
</dbReference>
<keyword evidence="4 10" id="KW-0489">Methyltransferase</keyword>
<feature type="region of interest" description="Disordered" evidence="11">
    <location>
        <begin position="459"/>
        <end position="552"/>
    </location>
</feature>
<dbReference type="Proteomes" id="UP001195483">
    <property type="component" value="Unassembled WGS sequence"/>
</dbReference>
<feature type="binding site" evidence="10">
    <location>
        <begin position="195"/>
        <end position="201"/>
    </location>
    <ligand>
        <name>S-adenosyl-L-methionine</name>
        <dbReference type="ChEBI" id="CHEBI:59789"/>
    </ligand>
</feature>
<feature type="binding site" evidence="10">
    <location>
        <position position="253"/>
    </location>
    <ligand>
        <name>S-adenosyl-L-methionine</name>
        <dbReference type="ChEBI" id="CHEBI:59789"/>
    </ligand>
</feature>
<feature type="binding site" evidence="10">
    <location>
        <position position="226"/>
    </location>
    <ligand>
        <name>S-adenosyl-L-methionine</name>
        <dbReference type="ChEBI" id="CHEBI:59789"/>
    </ligand>
</feature>
<keyword evidence="5 10" id="KW-0808">Transferase</keyword>
<dbReference type="GO" id="GO:0030488">
    <property type="term" value="P:tRNA methylation"/>
    <property type="evidence" value="ECO:0007669"/>
    <property type="project" value="UniProtKB-ARBA"/>
</dbReference>
<evidence type="ECO:0000256" key="3">
    <source>
        <dbReference type="ARBA" id="ARBA00022555"/>
    </source>
</evidence>
<evidence type="ECO:0000256" key="6">
    <source>
        <dbReference type="ARBA" id="ARBA00022691"/>
    </source>
</evidence>
<reference evidence="13" key="1">
    <citation type="journal article" date="2021" name="Genome Biol. Evol.">
        <title>A High-Quality Reference Genome for a Parasitic Bivalve with Doubly Uniparental Inheritance (Bivalvia: Unionida).</title>
        <authorList>
            <person name="Smith C.H."/>
        </authorList>
    </citation>
    <scope>NUCLEOTIDE SEQUENCE</scope>
    <source>
        <strain evidence="13">CHS0354</strain>
    </source>
</reference>
<dbReference type="InterPro" id="IPR001678">
    <property type="entry name" value="MeTrfase_RsmB-F_NOP2_dom"/>
</dbReference>
<evidence type="ECO:0000313" key="14">
    <source>
        <dbReference type="Proteomes" id="UP001195483"/>
    </source>
</evidence>
<dbReference type="InterPro" id="IPR023267">
    <property type="entry name" value="RCMT"/>
</dbReference>
<sequence>MSCIKCLVPTTYVSAFIKFLIIMGRHRKRVRQQKLKRGVRQGRDNQDGGYKMKPLENAMFDKYYKCQGIVPEGEWELFHKTLKTSLPVTFRITGTRSQAQELLKIIKGQYFSNLVDTKVDGKSIEPKCLHWYPDEMAWEVDLSRKEIRHNDALKRLHEFLISETESGNISRQEAVSMLPPLLMDIKPHHKILDMCAAPGSKTAQLIEYLHADESVHIPEGFVVANDMDNKRCYLMVHQVKRINSPCCIIVNHDARTLPNLLTSTQGNTKDFVLYDRVLCDVPCSGDGTMRKNPDIWHKWNPHHGMNLHNIQKKILQRGLELLVPGGKLVYSTCSLNPVENEAVILSMLKKCEDAVELEDVSDKLKNLKYEKGIFSWKVMSRDGNCYEKKEDAPEQFQKQWDDTIYAPSVQEATERHIERCVRILPHMQNTGGFFIALLHKKEEVPWMKARRAQQAAKIKAEVTDDQVDTENQDAKSATKSADSAVQISSESEKSITDIDNKNDKDQADGDTIGDNEASGKKDDNKTSQKRELELEDYENSTDSPSSKKQRMQGYKEDPFLFLRKDDPLWPSIKNFFKISDVFSEEQFMFRCEGGKKRTLYFVSKEIKNLVIQNRDRVKFVNMGVKALGRSPSPLVPDCEFRIAQEGLPALIPFISGRKVRLTREDVVTVLSQENPFISKLGDHAQTESNKLDPGSTIFYFQPTPSDPEPTCDILFCGWRGKTSVRSFVGKNERSHYLRLCGVELSDIQKKVAEMKAARQAEGSIDNSDVLDLDQELKDNIESGSVDDIVDENDDVDLKNDVGENIDTEEKKTVKI</sequence>
<dbReference type="Pfam" id="PF01189">
    <property type="entry name" value="Methyltr_RsmB-F"/>
    <property type="match status" value="1"/>
</dbReference>
<reference evidence="13" key="2">
    <citation type="journal article" date="2021" name="Genome Biol. Evol.">
        <title>Developing a high-quality reference genome for a parasitic bivalve with doubly uniparental inheritance (Bivalvia: Unionida).</title>
        <authorList>
            <person name="Smith C.H."/>
        </authorList>
    </citation>
    <scope>NUCLEOTIDE SEQUENCE</scope>
    <source>
        <strain evidence="13">CHS0354</strain>
        <tissue evidence="13">Mantle</tissue>
    </source>
</reference>
<evidence type="ECO:0000256" key="8">
    <source>
        <dbReference type="ARBA" id="ARBA00022884"/>
    </source>
</evidence>
<feature type="domain" description="SAM-dependent MTase RsmB/NOP-type" evidence="12">
    <location>
        <begin position="78"/>
        <end position="441"/>
    </location>
</feature>
<dbReference type="PRINTS" id="PR02008">
    <property type="entry name" value="RCMTFAMILY"/>
</dbReference>
<evidence type="ECO:0000256" key="7">
    <source>
        <dbReference type="ARBA" id="ARBA00022694"/>
    </source>
</evidence>
<comment type="caution">
    <text evidence="13">The sequence shown here is derived from an EMBL/GenBank/DDBJ whole genome shotgun (WGS) entry which is preliminary data.</text>
</comment>
<feature type="compositionally biased region" description="Basic and acidic residues" evidence="11">
    <location>
        <begin position="490"/>
        <end position="507"/>
    </location>
</feature>
<dbReference type="GO" id="GO:0005634">
    <property type="term" value="C:nucleus"/>
    <property type="evidence" value="ECO:0007669"/>
    <property type="project" value="UniProtKB-SubCell"/>
</dbReference>
<keyword evidence="7" id="KW-0819">tRNA processing</keyword>
<feature type="binding site" evidence="10">
    <location>
        <position position="280"/>
    </location>
    <ligand>
        <name>S-adenosyl-L-methionine</name>
        <dbReference type="ChEBI" id="CHEBI:59789"/>
    </ligand>
</feature>
<keyword evidence="8 10" id="KW-0694">RNA-binding</keyword>
<dbReference type="AlphaFoldDB" id="A0AAE0W730"/>
<dbReference type="Gene3D" id="3.40.50.150">
    <property type="entry name" value="Vaccinia Virus protein VP39"/>
    <property type="match status" value="1"/>
</dbReference>
<name>A0AAE0W730_9BIVA</name>
<comment type="subcellular location">
    <subcellularLocation>
        <location evidence="1">Nucleus</location>
    </subcellularLocation>
</comment>
<reference evidence="13" key="3">
    <citation type="submission" date="2023-05" db="EMBL/GenBank/DDBJ databases">
        <authorList>
            <person name="Smith C.H."/>
        </authorList>
    </citation>
    <scope>NUCLEOTIDE SEQUENCE</scope>
    <source>
        <strain evidence="13">CHS0354</strain>
        <tissue evidence="13">Mantle</tissue>
    </source>
</reference>